<accession>A0ABS7NYA7</accession>
<dbReference type="RefSeq" id="WP_068102140.1">
    <property type="nucleotide sequence ID" value="NZ_JABUKE010000043.1"/>
</dbReference>
<gene>
    <name evidence="1" type="ORF">HQ605_19545</name>
</gene>
<evidence type="ECO:0000313" key="2">
    <source>
        <dbReference type="Proteomes" id="UP001520140"/>
    </source>
</evidence>
<reference evidence="1 2" key="1">
    <citation type="submission" date="2020-06" db="EMBL/GenBank/DDBJ databases">
        <title>Taxonomy, biology and ecology of Rhodococcus bacteria occurring in California pistachio and other woody hosts as revealed by genome sequence analyses.</title>
        <authorList>
            <person name="Gai Y."/>
            <person name="Riely B."/>
        </authorList>
    </citation>
    <scope>NUCLEOTIDE SEQUENCE [LARGE SCALE GENOMIC DNA]</scope>
    <source>
        <strain evidence="1 2">BP-284</strain>
    </source>
</reference>
<keyword evidence="2" id="KW-1185">Reference proteome</keyword>
<name>A0ABS7NYA7_9NOCA</name>
<proteinExistence type="predicted"/>
<sequence length="101" mass="11388">MSHNDLEKRILQEMHEVRDWISIAHALTLIGRSSFVASGDDVRRVLECVDRSDVLRLGRIVNRLEAIPKPLPVDAIIDRVMTPGNPADRSGLMMELFIVEA</sequence>
<dbReference type="EMBL" id="JABUKG010000037">
    <property type="protein sequence ID" value="MBY6323010.1"/>
    <property type="molecule type" value="Genomic_DNA"/>
</dbReference>
<comment type="caution">
    <text evidence="1">The sequence shown here is derived from an EMBL/GenBank/DDBJ whole genome shotgun (WGS) entry which is preliminary data.</text>
</comment>
<evidence type="ECO:0000313" key="1">
    <source>
        <dbReference type="EMBL" id="MBY6323010.1"/>
    </source>
</evidence>
<organism evidence="1 2">
    <name type="scientific">Rhodococcoides kroppenstedtii</name>
    <dbReference type="NCBI Taxonomy" id="293050"/>
    <lineage>
        <taxon>Bacteria</taxon>
        <taxon>Bacillati</taxon>
        <taxon>Actinomycetota</taxon>
        <taxon>Actinomycetes</taxon>
        <taxon>Mycobacteriales</taxon>
        <taxon>Nocardiaceae</taxon>
        <taxon>Rhodococcoides</taxon>
    </lineage>
</organism>
<protein>
    <submittedName>
        <fullName evidence="1">Uncharacterized protein</fullName>
    </submittedName>
</protein>
<dbReference type="Proteomes" id="UP001520140">
    <property type="component" value="Unassembled WGS sequence"/>
</dbReference>